<evidence type="ECO:0000313" key="2">
    <source>
        <dbReference type="Proteomes" id="UP000315295"/>
    </source>
</evidence>
<name>A0A540LER6_MALBA</name>
<organism evidence="1 2">
    <name type="scientific">Malus baccata</name>
    <name type="common">Siberian crab apple</name>
    <name type="synonym">Pyrus baccata</name>
    <dbReference type="NCBI Taxonomy" id="106549"/>
    <lineage>
        <taxon>Eukaryota</taxon>
        <taxon>Viridiplantae</taxon>
        <taxon>Streptophyta</taxon>
        <taxon>Embryophyta</taxon>
        <taxon>Tracheophyta</taxon>
        <taxon>Spermatophyta</taxon>
        <taxon>Magnoliopsida</taxon>
        <taxon>eudicotyledons</taxon>
        <taxon>Gunneridae</taxon>
        <taxon>Pentapetalae</taxon>
        <taxon>rosids</taxon>
        <taxon>fabids</taxon>
        <taxon>Rosales</taxon>
        <taxon>Rosaceae</taxon>
        <taxon>Amygdaloideae</taxon>
        <taxon>Maleae</taxon>
        <taxon>Malus</taxon>
    </lineage>
</organism>
<dbReference type="Proteomes" id="UP000315295">
    <property type="component" value="Unassembled WGS sequence"/>
</dbReference>
<gene>
    <name evidence="1" type="ORF">C1H46_029492</name>
</gene>
<accession>A0A540LER6</accession>
<dbReference type="EMBL" id="VIEB01000614">
    <property type="protein sequence ID" value="TQD84976.1"/>
    <property type="molecule type" value="Genomic_DNA"/>
</dbReference>
<protein>
    <submittedName>
        <fullName evidence="1">Uncharacterized protein</fullName>
    </submittedName>
</protein>
<dbReference type="AlphaFoldDB" id="A0A540LER6"/>
<reference evidence="1 2" key="1">
    <citation type="journal article" date="2019" name="G3 (Bethesda)">
        <title>Sequencing of a Wild Apple (Malus baccata) Genome Unravels the Differences Between Cultivated and Wild Apple Species Regarding Disease Resistance and Cold Tolerance.</title>
        <authorList>
            <person name="Chen X."/>
        </authorList>
    </citation>
    <scope>NUCLEOTIDE SEQUENCE [LARGE SCALE GENOMIC DNA]</scope>
    <source>
        <strain evidence="2">cv. Shandingzi</strain>
        <tissue evidence="1">Leaves</tissue>
    </source>
</reference>
<comment type="caution">
    <text evidence="1">The sequence shown here is derived from an EMBL/GenBank/DDBJ whole genome shotgun (WGS) entry which is preliminary data.</text>
</comment>
<proteinExistence type="predicted"/>
<keyword evidence="2" id="KW-1185">Reference proteome</keyword>
<sequence length="120" mass="13676">MAASSSILPALRVNIDTFSGPSMIIVHNKEEEKAFLAGCCHALYRCKVWLDGTHDITNDLPMLLDPDRPCIRIHPWYLDLGLRFPLSSLLKEILIFYHIGLYNLTSYSIHIITCFELLNS</sequence>
<evidence type="ECO:0000313" key="1">
    <source>
        <dbReference type="EMBL" id="TQD84976.1"/>
    </source>
</evidence>